<sequence>MHVPASHHSLATTQGQSQSKQDAEKKHASGIQPRPPEQQQQRQQHLQQTLQRVLSKPCLHLPQPLRILPPLAIPSYCGSITHSACSTTTAFYSGVKLAPPVQSATVEQVERRALDPKAWYTIQVFPYDITIPSPTSASSPTSPLSTISTRSEGSQSSGGTATTSIPRKPYKIYRRYEDVADFADQLEEEFPVLKATTATLSVEPTVTPPQEVLSSEACYPDLGSASELLNNKALGGQCAKMATTTSQPSANAAGALTAGALTQPLCLPRLKSSLVLFVTKTVCLQRKEELDRYLRQLFALGPFIAQSRLVAEFFGIWKTDMEAHLRQEDRDPLALHPVVVHTTVTTATTSTKTVNEPATTIKSEAEIKEQEEEEEEEKRKNKEEQLEQESKASTVAPLNSEHLSPFRIAAESTVSTAANVHSTVNLAPDRALDSSATISSPRSSCSFSSVSSPSSTSSTLSEFDDISRADTMTITAAANTYNYFASPSVSPSPSMVGSRITEWASMSTSTIDSEMLDLEMPSPTHTSPSPSPLPRPELAESSPVETEGSKIHNNDITARTIKKFKSLRRAHTTTSATPARQSIFHQLQQQPPKEGRSAQEESREYSVSSGITETSSTAGGPPPLPIPTGTQSQGTAAKAKSMKRSKTIVFRPEVTMQPLSSKNVIPPWNRIPSVVAPSTASSTASSIHSPISPASPTTPVAGGSHHPFMTLFSSTNSANNMVVGESVTATTPTSLDPEDRPRKLAMSQSKTMPSLALWNTDNSPSSPPSNTPHLPVHPLQHNSTAGNSSVRALLSSSYSTTTLVAPWNRANSSSETSTHLHSLIKISSSSSSGQLSNSLLSPAELPSVPVELGRSFQKKEISQQRSLSKTLRDPASIPVLSHPPEARNKTAVSGAEAPSAAFSTCRKGSKSGMTHSISAPGGFLPLMTVSRPPLETPKKRSARRESATASLNAPSFPTKQPVGILKNVQQSIFGVRKSSLTVPSPVMFPVQPVVSAAQTAGPTVVTTFKIVLDADTIVALQVIEHQKFILTLKDLKSRVKNKLLKSNVHLPEKFDLLWSLPSSSSSTVPSTPSTPASATSFSSASSAYLNAGMALRTDEELHRAIHSSKNHKVTLRCTL</sequence>
<dbReference type="PROSITE" id="PS50195">
    <property type="entry name" value="PX"/>
    <property type="match status" value="1"/>
</dbReference>
<dbReference type="SUPFAM" id="SSF64268">
    <property type="entry name" value="PX domain"/>
    <property type="match status" value="1"/>
</dbReference>
<gene>
    <name evidence="4" type="ORF">KVV02_008452</name>
</gene>
<feature type="compositionally biased region" description="Basic residues" evidence="2">
    <location>
        <begin position="560"/>
        <end position="571"/>
    </location>
</feature>
<accession>A0A9P7ZY39</accession>
<dbReference type="InterPro" id="IPR036871">
    <property type="entry name" value="PX_dom_sf"/>
</dbReference>
<dbReference type="Pfam" id="PF00787">
    <property type="entry name" value="PX"/>
    <property type="match status" value="1"/>
</dbReference>
<reference evidence="4" key="1">
    <citation type="submission" date="2021-07" db="EMBL/GenBank/DDBJ databases">
        <title>Draft genome of Mortierella alpina, strain LL118, isolated from an aspen leaf litter sample.</title>
        <authorList>
            <person name="Yang S."/>
            <person name="Vinatzer B.A."/>
        </authorList>
    </citation>
    <scope>NUCLEOTIDE SEQUENCE</scope>
    <source>
        <strain evidence="4">LL118</strain>
    </source>
</reference>
<dbReference type="InterPro" id="IPR051228">
    <property type="entry name" value="NADPH_Oxidase/PX-Domain"/>
</dbReference>
<dbReference type="InterPro" id="IPR001683">
    <property type="entry name" value="PX_dom"/>
</dbReference>
<dbReference type="GO" id="GO:0035091">
    <property type="term" value="F:phosphatidylinositol binding"/>
    <property type="evidence" value="ECO:0007669"/>
    <property type="project" value="InterPro"/>
</dbReference>
<comment type="caution">
    <text evidence="4">The sequence shown here is derived from an EMBL/GenBank/DDBJ whole genome shotgun (WGS) entry which is preliminary data.</text>
</comment>
<feature type="compositionally biased region" description="Low complexity" evidence="2">
    <location>
        <begin position="37"/>
        <end position="47"/>
    </location>
</feature>
<feature type="compositionally biased region" description="Low complexity" evidence="2">
    <location>
        <begin position="439"/>
        <end position="461"/>
    </location>
</feature>
<feature type="region of interest" description="Disordered" evidence="2">
    <location>
        <begin position="681"/>
        <end position="702"/>
    </location>
</feature>
<proteinExistence type="predicted"/>
<dbReference type="Gene3D" id="3.30.1520.10">
    <property type="entry name" value="Phox-like domain"/>
    <property type="match status" value="1"/>
</dbReference>
<evidence type="ECO:0000313" key="5">
    <source>
        <dbReference type="Proteomes" id="UP000717515"/>
    </source>
</evidence>
<feature type="compositionally biased region" description="Low complexity" evidence="2">
    <location>
        <begin position="134"/>
        <end position="164"/>
    </location>
</feature>
<feature type="region of interest" description="Disordered" evidence="2">
    <location>
        <begin position="518"/>
        <end position="644"/>
    </location>
</feature>
<evidence type="ECO:0000313" key="4">
    <source>
        <dbReference type="EMBL" id="KAG9319260.1"/>
    </source>
</evidence>
<evidence type="ECO:0000256" key="2">
    <source>
        <dbReference type="SAM" id="MobiDB-lite"/>
    </source>
</evidence>
<dbReference type="PANTHER" id="PTHR15706">
    <property type="entry name" value="SH3 MULTIPLE DOMAIN"/>
    <property type="match status" value="1"/>
</dbReference>
<dbReference type="PANTHER" id="PTHR15706:SF2">
    <property type="entry name" value="SH3 AND PX DOMAIN-CONTAINING PROTEIN 2A"/>
    <property type="match status" value="1"/>
</dbReference>
<feature type="region of interest" description="Disordered" evidence="2">
    <location>
        <begin position="728"/>
        <end position="790"/>
    </location>
</feature>
<dbReference type="AlphaFoldDB" id="A0A9P7ZY39"/>
<feature type="compositionally biased region" description="Polar residues" evidence="2">
    <location>
        <begin position="605"/>
        <end position="616"/>
    </location>
</feature>
<feature type="compositionally biased region" description="Low complexity" evidence="2">
    <location>
        <begin position="681"/>
        <end position="701"/>
    </location>
</feature>
<feature type="compositionally biased region" description="Polar residues" evidence="2">
    <location>
        <begin position="9"/>
        <end position="20"/>
    </location>
</feature>
<organism evidence="4 5">
    <name type="scientific">Mortierella alpina</name>
    <name type="common">Oleaginous fungus</name>
    <name type="synonym">Mortierella renispora</name>
    <dbReference type="NCBI Taxonomy" id="64518"/>
    <lineage>
        <taxon>Eukaryota</taxon>
        <taxon>Fungi</taxon>
        <taxon>Fungi incertae sedis</taxon>
        <taxon>Mucoromycota</taxon>
        <taxon>Mortierellomycotina</taxon>
        <taxon>Mortierellomycetes</taxon>
        <taxon>Mortierellales</taxon>
        <taxon>Mortierellaceae</taxon>
        <taxon>Mortierella</taxon>
    </lineage>
</organism>
<feature type="region of interest" description="Disordered" evidence="2">
    <location>
        <begin position="362"/>
        <end position="399"/>
    </location>
</feature>
<evidence type="ECO:0000256" key="1">
    <source>
        <dbReference type="ARBA" id="ARBA00022737"/>
    </source>
</evidence>
<protein>
    <recommendedName>
        <fullName evidence="3">PX domain-containing protein</fullName>
    </recommendedName>
</protein>
<feature type="region of interest" description="Disordered" evidence="2">
    <location>
        <begin position="434"/>
        <end position="462"/>
    </location>
</feature>
<keyword evidence="1" id="KW-0677">Repeat</keyword>
<dbReference type="EMBL" id="JAIFTL010000520">
    <property type="protein sequence ID" value="KAG9319260.1"/>
    <property type="molecule type" value="Genomic_DNA"/>
</dbReference>
<feature type="domain" description="PX" evidence="3">
    <location>
        <begin position="98"/>
        <end position="321"/>
    </location>
</feature>
<feature type="compositionally biased region" description="Basic and acidic residues" evidence="2">
    <location>
        <begin position="593"/>
        <end position="604"/>
    </location>
</feature>
<feature type="compositionally biased region" description="Basic and acidic residues" evidence="2">
    <location>
        <begin position="377"/>
        <end position="390"/>
    </location>
</feature>
<feature type="region of interest" description="Disordered" evidence="2">
    <location>
        <begin position="134"/>
        <end position="165"/>
    </location>
</feature>
<feature type="region of interest" description="Disordered" evidence="2">
    <location>
        <begin position="859"/>
        <end position="953"/>
    </location>
</feature>
<feature type="compositionally biased region" description="Polar residues" evidence="2">
    <location>
        <begin position="572"/>
        <end position="591"/>
    </location>
</feature>
<feature type="region of interest" description="Disordered" evidence="2">
    <location>
        <begin position="1"/>
        <end position="47"/>
    </location>
</feature>
<dbReference type="Proteomes" id="UP000717515">
    <property type="component" value="Unassembled WGS sequence"/>
</dbReference>
<evidence type="ECO:0000259" key="3">
    <source>
        <dbReference type="PROSITE" id="PS50195"/>
    </source>
</evidence>
<name>A0A9P7ZY39_MORAP</name>